<dbReference type="AlphaFoldDB" id="A0A7X0ML71"/>
<feature type="region of interest" description="Disordered" evidence="1">
    <location>
        <begin position="25"/>
        <end position="73"/>
    </location>
</feature>
<evidence type="ECO:0000256" key="2">
    <source>
        <dbReference type="SAM" id="SignalP"/>
    </source>
</evidence>
<evidence type="ECO:0000256" key="1">
    <source>
        <dbReference type="SAM" id="MobiDB-lite"/>
    </source>
</evidence>
<reference evidence="3 4" key="1">
    <citation type="submission" date="2020-08" db="EMBL/GenBank/DDBJ databases">
        <title>Genomic Encyclopedia of Type Strains, Phase IV (KMG-V): Genome sequencing to study the core and pangenomes of soil and plant-associated prokaryotes.</title>
        <authorList>
            <person name="Whitman W."/>
        </authorList>
    </citation>
    <scope>NUCLEOTIDE SEQUENCE [LARGE SCALE GENOMIC DNA]</scope>
    <source>
        <strain evidence="3 4">M2T3</strain>
    </source>
</reference>
<name>A0A7X0ML71_9SPHI</name>
<accession>A0A7X0ML71</accession>
<feature type="compositionally biased region" description="Low complexity" evidence="1">
    <location>
        <begin position="54"/>
        <end position="65"/>
    </location>
</feature>
<gene>
    <name evidence="3" type="ORF">HDF25_005139</name>
</gene>
<feature type="signal peptide" evidence="2">
    <location>
        <begin position="1"/>
        <end position="22"/>
    </location>
</feature>
<sequence length="73" mass="8220">MKKLIVMMLLAVMAFTTTQTFAQTKKDGSKDMRYKKNKQPMKKDGTPDKRYKANKPAVKKAAPSKMTPVKKAA</sequence>
<comment type="caution">
    <text evidence="3">The sequence shown here is derived from an EMBL/GenBank/DDBJ whole genome shotgun (WGS) entry which is preliminary data.</text>
</comment>
<protein>
    <recommendedName>
        <fullName evidence="5">Pentapeptide MXKDX repeat protein</fullName>
    </recommendedName>
</protein>
<feature type="compositionally biased region" description="Basic and acidic residues" evidence="1">
    <location>
        <begin position="25"/>
        <end position="34"/>
    </location>
</feature>
<dbReference type="EMBL" id="JACHCC010000017">
    <property type="protein sequence ID" value="MBB6502954.1"/>
    <property type="molecule type" value="Genomic_DNA"/>
</dbReference>
<keyword evidence="2" id="KW-0732">Signal</keyword>
<evidence type="ECO:0000313" key="3">
    <source>
        <dbReference type="EMBL" id="MBB6502954.1"/>
    </source>
</evidence>
<evidence type="ECO:0000313" key="4">
    <source>
        <dbReference type="Proteomes" id="UP000521017"/>
    </source>
</evidence>
<feature type="compositionally biased region" description="Basic and acidic residues" evidence="1">
    <location>
        <begin position="41"/>
        <end position="51"/>
    </location>
</feature>
<dbReference type="Proteomes" id="UP000521017">
    <property type="component" value="Unassembled WGS sequence"/>
</dbReference>
<feature type="chain" id="PRO_5030651977" description="Pentapeptide MXKDX repeat protein" evidence="2">
    <location>
        <begin position="23"/>
        <end position="73"/>
    </location>
</feature>
<dbReference type="RefSeq" id="WP_184629192.1">
    <property type="nucleotide sequence ID" value="NZ_JACHCC010000017.1"/>
</dbReference>
<evidence type="ECO:0008006" key="5">
    <source>
        <dbReference type="Google" id="ProtNLM"/>
    </source>
</evidence>
<organism evidence="3 4">
    <name type="scientific">Pedobacter cryoconitis</name>
    <dbReference type="NCBI Taxonomy" id="188932"/>
    <lineage>
        <taxon>Bacteria</taxon>
        <taxon>Pseudomonadati</taxon>
        <taxon>Bacteroidota</taxon>
        <taxon>Sphingobacteriia</taxon>
        <taxon>Sphingobacteriales</taxon>
        <taxon>Sphingobacteriaceae</taxon>
        <taxon>Pedobacter</taxon>
    </lineage>
</organism>
<proteinExistence type="predicted"/>